<dbReference type="Proteomes" id="UP000243255">
    <property type="component" value="Unassembled WGS sequence"/>
</dbReference>
<accession>A0A1M5N0K6</accession>
<feature type="signal peptide" evidence="1">
    <location>
        <begin position="1"/>
        <end position="24"/>
    </location>
</feature>
<evidence type="ECO:0000313" key="2">
    <source>
        <dbReference type="EMBL" id="SHG83078.1"/>
    </source>
</evidence>
<dbReference type="PROSITE" id="PS51257">
    <property type="entry name" value="PROKAR_LIPOPROTEIN"/>
    <property type="match status" value="1"/>
</dbReference>
<gene>
    <name evidence="2" type="ORF">SAMN04488530_10890</name>
</gene>
<reference evidence="3" key="1">
    <citation type="submission" date="2016-11" db="EMBL/GenBank/DDBJ databases">
        <authorList>
            <person name="Varghese N."/>
            <person name="Submissions S."/>
        </authorList>
    </citation>
    <scope>NUCLEOTIDE SEQUENCE [LARGE SCALE GENOMIC DNA]</scope>
    <source>
        <strain evidence="3">DSM 2635</strain>
    </source>
</reference>
<keyword evidence="3" id="KW-1185">Reference proteome</keyword>
<proteinExistence type="predicted"/>
<evidence type="ECO:0008006" key="4">
    <source>
        <dbReference type="Google" id="ProtNLM"/>
    </source>
</evidence>
<dbReference type="AlphaFoldDB" id="A0A1M5N0K6"/>
<dbReference type="STRING" id="1121321.SAMN04488530_10890"/>
<keyword evidence="1" id="KW-0732">Signal</keyword>
<organism evidence="2 3">
    <name type="scientific">Asaccharospora irregularis DSM 2635</name>
    <dbReference type="NCBI Taxonomy" id="1121321"/>
    <lineage>
        <taxon>Bacteria</taxon>
        <taxon>Bacillati</taxon>
        <taxon>Bacillota</taxon>
        <taxon>Clostridia</taxon>
        <taxon>Peptostreptococcales</taxon>
        <taxon>Peptostreptococcaceae</taxon>
        <taxon>Asaccharospora</taxon>
    </lineage>
</organism>
<dbReference type="OrthoDB" id="1752716at2"/>
<feature type="chain" id="PRO_5013155361" description="Sporulation and spore germination" evidence="1">
    <location>
        <begin position="25"/>
        <end position="178"/>
    </location>
</feature>
<evidence type="ECO:0000313" key="3">
    <source>
        <dbReference type="Proteomes" id="UP000243255"/>
    </source>
</evidence>
<dbReference type="RefSeq" id="WP_073125073.1">
    <property type="nucleotide sequence ID" value="NZ_BAABCH010000002.1"/>
</dbReference>
<protein>
    <recommendedName>
        <fullName evidence="4">Sporulation and spore germination</fullName>
    </recommendedName>
</protein>
<name>A0A1M5N0K6_9FIRM</name>
<sequence>MNKLAVSLITVVTTLLSTACMNSAYNTTENETIDTNNSAMVKKVKASNFDVKNYNDETVKIPVELVFKDEKKEVYVDIKKGSTIDEKVDIILKELSEQCFNGLPILAVVNESGIARIELVELDNSKKSRVSWATDYLNDYAKEYTINNIVKNILREDYKGDFVKEVQLYYNEQLVTAD</sequence>
<dbReference type="EMBL" id="FQWX01000008">
    <property type="protein sequence ID" value="SHG83078.1"/>
    <property type="molecule type" value="Genomic_DNA"/>
</dbReference>
<evidence type="ECO:0000256" key="1">
    <source>
        <dbReference type="SAM" id="SignalP"/>
    </source>
</evidence>